<accession>A0AAV3XWR0</accession>
<comment type="caution">
    <text evidence="1">The sequence shown here is derived from an EMBL/GenBank/DDBJ whole genome shotgun (WGS) entry which is preliminary data.</text>
</comment>
<evidence type="ECO:0000313" key="1">
    <source>
        <dbReference type="EMBL" id="GFN74422.1"/>
    </source>
</evidence>
<dbReference type="Proteomes" id="UP000735302">
    <property type="component" value="Unassembled WGS sequence"/>
</dbReference>
<organism evidence="1 2">
    <name type="scientific">Plakobranchus ocellatus</name>
    <dbReference type="NCBI Taxonomy" id="259542"/>
    <lineage>
        <taxon>Eukaryota</taxon>
        <taxon>Metazoa</taxon>
        <taxon>Spiralia</taxon>
        <taxon>Lophotrochozoa</taxon>
        <taxon>Mollusca</taxon>
        <taxon>Gastropoda</taxon>
        <taxon>Heterobranchia</taxon>
        <taxon>Euthyneura</taxon>
        <taxon>Panpulmonata</taxon>
        <taxon>Sacoglossa</taxon>
        <taxon>Placobranchoidea</taxon>
        <taxon>Plakobranchidae</taxon>
        <taxon>Plakobranchus</taxon>
    </lineage>
</organism>
<keyword evidence="2" id="KW-1185">Reference proteome</keyword>
<sequence>MGRRAGVAGQGGRGRLGLVISMNPLPVPSFHISHIHSLLTLILRGVGHRMERGVRQTPPNLACLICWIVRGDMELGRLREVVRAGKWDTALEGGGGGREGEGADG</sequence>
<dbReference type="EMBL" id="BLXT01000090">
    <property type="protein sequence ID" value="GFN74422.1"/>
    <property type="molecule type" value="Genomic_DNA"/>
</dbReference>
<dbReference type="AlphaFoldDB" id="A0AAV3XWR0"/>
<gene>
    <name evidence="1" type="ORF">PoB_000092800</name>
</gene>
<evidence type="ECO:0000313" key="2">
    <source>
        <dbReference type="Proteomes" id="UP000735302"/>
    </source>
</evidence>
<name>A0AAV3XWR0_9GAST</name>
<proteinExistence type="predicted"/>
<protein>
    <submittedName>
        <fullName evidence="1">Uncharacterized protein</fullName>
    </submittedName>
</protein>
<reference evidence="1 2" key="1">
    <citation type="journal article" date="2021" name="Elife">
        <title>Chloroplast acquisition without the gene transfer in kleptoplastic sea slugs, Plakobranchus ocellatus.</title>
        <authorList>
            <person name="Maeda T."/>
            <person name="Takahashi S."/>
            <person name="Yoshida T."/>
            <person name="Shimamura S."/>
            <person name="Takaki Y."/>
            <person name="Nagai Y."/>
            <person name="Toyoda A."/>
            <person name="Suzuki Y."/>
            <person name="Arimoto A."/>
            <person name="Ishii H."/>
            <person name="Satoh N."/>
            <person name="Nishiyama T."/>
            <person name="Hasebe M."/>
            <person name="Maruyama T."/>
            <person name="Minagawa J."/>
            <person name="Obokata J."/>
            <person name="Shigenobu S."/>
        </authorList>
    </citation>
    <scope>NUCLEOTIDE SEQUENCE [LARGE SCALE GENOMIC DNA]</scope>
</reference>